<evidence type="ECO:0000256" key="3">
    <source>
        <dbReference type="ARBA" id="ARBA00001946"/>
    </source>
</evidence>
<dbReference type="GO" id="GO:0005524">
    <property type="term" value="F:ATP binding"/>
    <property type="evidence" value="ECO:0007669"/>
    <property type="project" value="UniProtKB-KW"/>
</dbReference>
<evidence type="ECO:0000256" key="18">
    <source>
        <dbReference type="ARBA" id="ARBA00023016"/>
    </source>
</evidence>
<keyword evidence="23" id="KW-0472">Membrane</keyword>
<keyword evidence="15" id="KW-0904">Protein phosphatase</keyword>
<dbReference type="RefSeq" id="WP_106251298.1">
    <property type="nucleotide sequence ID" value="NZ_PVZC01000008.1"/>
</dbReference>
<keyword evidence="8" id="KW-0808">Transferase</keyword>
<dbReference type="OrthoDB" id="3206505at2"/>
<gene>
    <name evidence="26" type="ORF">CLV72_108386</name>
</gene>
<keyword evidence="10" id="KW-0547">Nucleotide-binding</keyword>
<evidence type="ECO:0000256" key="22">
    <source>
        <dbReference type="ARBA" id="ARBA00041776"/>
    </source>
</evidence>
<dbReference type="InterPro" id="IPR003660">
    <property type="entry name" value="HAMP_dom"/>
</dbReference>
<dbReference type="InterPro" id="IPR005467">
    <property type="entry name" value="His_kinase_dom"/>
</dbReference>
<dbReference type="SUPFAM" id="SSF47384">
    <property type="entry name" value="Homodimeric domain of signal transducing histidine kinase"/>
    <property type="match status" value="1"/>
</dbReference>
<keyword evidence="20" id="KW-0464">Manganese</keyword>
<evidence type="ECO:0000256" key="13">
    <source>
        <dbReference type="ARBA" id="ARBA00022840"/>
    </source>
</evidence>
<keyword evidence="27" id="KW-1185">Reference proteome</keyword>
<dbReference type="PANTHER" id="PTHR44936:SF9">
    <property type="entry name" value="SENSOR PROTEIN CREC"/>
    <property type="match status" value="1"/>
</dbReference>
<evidence type="ECO:0000259" key="24">
    <source>
        <dbReference type="PROSITE" id="PS50109"/>
    </source>
</evidence>
<evidence type="ECO:0000256" key="23">
    <source>
        <dbReference type="SAM" id="Phobius"/>
    </source>
</evidence>
<dbReference type="InterPro" id="IPR050980">
    <property type="entry name" value="2C_sensor_his_kinase"/>
</dbReference>
<evidence type="ECO:0000256" key="2">
    <source>
        <dbReference type="ARBA" id="ARBA00001936"/>
    </source>
</evidence>
<evidence type="ECO:0000256" key="20">
    <source>
        <dbReference type="ARBA" id="ARBA00023211"/>
    </source>
</evidence>
<dbReference type="InterPro" id="IPR003594">
    <property type="entry name" value="HATPase_dom"/>
</dbReference>
<evidence type="ECO:0000256" key="6">
    <source>
        <dbReference type="ARBA" id="ARBA00022475"/>
    </source>
</evidence>
<feature type="transmembrane region" description="Helical" evidence="23">
    <location>
        <begin position="144"/>
        <end position="163"/>
    </location>
</feature>
<dbReference type="InterPro" id="IPR004358">
    <property type="entry name" value="Sig_transdc_His_kin-like_C"/>
</dbReference>
<keyword evidence="7" id="KW-0597">Phosphoprotein</keyword>
<sequence length="425" mass="44172">MRRRLIVLVAATTSVVLMAFLVPLAMLVQSFAEDRALGTATIRAQSIAPMVATGDEQMVSTGIDRANTGSRFPITLFRADGSTVGAPAERSSAVELAFTGRSLTADAAEGGREVLVFVSTPQRDPSVIRAHVPTEELWAGVVRAWLFLAGLGVTLFVLSLVLADRLGRALVGSVSDLARVSESLAAGDLEARADPSGPPEVAAVAGTLNVLARRISELLVAERERVADLSHRVRTPLTALRLDAESVRDPAERERIESGVAAVERAVTHTINEARRPDPVSSGCDATKVIGDRVSFWSVLAEDQDRHVSVTLARQPLPVRLSESDLASAVDALLGNVFAHTDEGTAFALGLWPGPDGAGAILVVEDEGPGIPADATERGSSGAGSSGLGLDIARRAAELSGGGFDVGTGLRGGARITLTFGGVSG</sequence>
<keyword evidence="16 23" id="KW-1133">Transmembrane helix</keyword>
<keyword evidence="19" id="KW-0843">Virulence</keyword>
<dbReference type="AlphaFoldDB" id="A0A2T0PXX4"/>
<keyword evidence="9 23" id="KW-0812">Transmembrane</keyword>
<dbReference type="Gene3D" id="1.10.287.130">
    <property type="match status" value="1"/>
</dbReference>
<dbReference type="InterPro" id="IPR036890">
    <property type="entry name" value="HATPase_C_sf"/>
</dbReference>
<dbReference type="Proteomes" id="UP000237846">
    <property type="component" value="Unassembled WGS sequence"/>
</dbReference>
<evidence type="ECO:0000256" key="8">
    <source>
        <dbReference type="ARBA" id="ARBA00022679"/>
    </source>
</evidence>
<name>A0A2T0PXX4_9ACTN</name>
<dbReference type="GO" id="GO:0004721">
    <property type="term" value="F:phosphoprotein phosphatase activity"/>
    <property type="evidence" value="ECO:0007669"/>
    <property type="project" value="UniProtKB-KW"/>
</dbReference>
<comment type="catalytic activity">
    <reaction evidence="1">
        <text>ATP + protein L-histidine = ADP + protein N-phospho-L-histidine.</text>
        <dbReference type="EC" id="2.7.13.3"/>
    </reaction>
</comment>
<evidence type="ECO:0000256" key="7">
    <source>
        <dbReference type="ARBA" id="ARBA00022553"/>
    </source>
</evidence>
<evidence type="ECO:0000313" key="26">
    <source>
        <dbReference type="EMBL" id="PRX96377.1"/>
    </source>
</evidence>
<dbReference type="PRINTS" id="PR00344">
    <property type="entry name" value="BCTRLSENSOR"/>
</dbReference>
<feature type="domain" description="Histidine kinase" evidence="24">
    <location>
        <begin position="228"/>
        <end position="424"/>
    </location>
</feature>
<evidence type="ECO:0000313" key="27">
    <source>
        <dbReference type="Proteomes" id="UP000237846"/>
    </source>
</evidence>
<organism evidence="26 27">
    <name type="scientific">Allonocardiopsis opalescens</name>
    <dbReference type="NCBI Taxonomy" id="1144618"/>
    <lineage>
        <taxon>Bacteria</taxon>
        <taxon>Bacillati</taxon>
        <taxon>Actinomycetota</taxon>
        <taxon>Actinomycetes</taxon>
        <taxon>Streptosporangiales</taxon>
        <taxon>Allonocardiopsis</taxon>
    </lineage>
</organism>
<evidence type="ECO:0000256" key="14">
    <source>
        <dbReference type="ARBA" id="ARBA00022842"/>
    </source>
</evidence>
<comment type="caution">
    <text evidence="26">The sequence shown here is derived from an EMBL/GenBank/DDBJ whole genome shotgun (WGS) entry which is preliminary data.</text>
</comment>
<dbReference type="PROSITE" id="PS50885">
    <property type="entry name" value="HAMP"/>
    <property type="match status" value="1"/>
</dbReference>
<dbReference type="PROSITE" id="PS50109">
    <property type="entry name" value="HIS_KIN"/>
    <property type="match status" value="1"/>
</dbReference>
<keyword evidence="17" id="KW-0902">Two-component regulatory system</keyword>
<dbReference type="SMART" id="SM00387">
    <property type="entry name" value="HATPase_c"/>
    <property type="match status" value="1"/>
</dbReference>
<keyword evidence="6" id="KW-1003">Cell membrane</keyword>
<accession>A0A2T0PXX4</accession>
<evidence type="ECO:0000256" key="4">
    <source>
        <dbReference type="ARBA" id="ARBA00004651"/>
    </source>
</evidence>
<dbReference type="EMBL" id="PVZC01000008">
    <property type="protein sequence ID" value="PRX96377.1"/>
    <property type="molecule type" value="Genomic_DNA"/>
</dbReference>
<dbReference type="SMART" id="SM00304">
    <property type="entry name" value="HAMP"/>
    <property type="match status" value="1"/>
</dbReference>
<proteinExistence type="predicted"/>
<evidence type="ECO:0000256" key="17">
    <source>
        <dbReference type="ARBA" id="ARBA00023012"/>
    </source>
</evidence>
<evidence type="ECO:0000256" key="10">
    <source>
        <dbReference type="ARBA" id="ARBA00022741"/>
    </source>
</evidence>
<dbReference type="SUPFAM" id="SSF55874">
    <property type="entry name" value="ATPase domain of HSP90 chaperone/DNA topoisomerase II/histidine kinase"/>
    <property type="match status" value="1"/>
</dbReference>
<comment type="subcellular location">
    <subcellularLocation>
        <location evidence="4">Cell membrane</location>
        <topology evidence="4">Multi-pass membrane protein</topology>
    </subcellularLocation>
</comment>
<dbReference type="Pfam" id="PF00672">
    <property type="entry name" value="HAMP"/>
    <property type="match status" value="1"/>
</dbReference>
<dbReference type="Gene3D" id="3.30.565.10">
    <property type="entry name" value="Histidine kinase-like ATPase, C-terminal domain"/>
    <property type="match status" value="1"/>
</dbReference>
<reference evidence="26 27" key="1">
    <citation type="submission" date="2018-03" db="EMBL/GenBank/DDBJ databases">
        <title>Genomic Encyclopedia of Archaeal and Bacterial Type Strains, Phase II (KMG-II): from individual species to whole genera.</title>
        <authorList>
            <person name="Goeker M."/>
        </authorList>
    </citation>
    <scope>NUCLEOTIDE SEQUENCE [LARGE SCALE GENOMIC DNA]</scope>
    <source>
        <strain evidence="26 27">DSM 45601</strain>
    </source>
</reference>
<dbReference type="Pfam" id="PF02518">
    <property type="entry name" value="HATPase_c"/>
    <property type="match status" value="1"/>
</dbReference>
<evidence type="ECO:0000256" key="16">
    <source>
        <dbReference type="ARBA" id="ARBA00022989"/>
    </source>
</evidence>
<keyword evidence="12" id="KW-0378">Hydrolase</keyword>
<dbReference type="InterPro" id="IPR003661">
    <property type="entry name" value="HisK_dim/P_dom"/>
</dbReference>
<keyword evidence="18" id="KW-0346">Stress response</keyword>
<keyword evidence="11 26" id="KW-0418">Kinase</keyword>
<protein>
    <recommendedName>
        <fullName evidence="21">Signal transduction histidine-protein kinase/phosphatase MprB</fullName>
        <ecNumber evidence="5">2.7.13.3</ecNumber>
    </recommendedName>
    <alternativeName>
        <fullName evidence="22">Mycobacterial persistence regulator B</fullName>
    </alternativeName>
</protein>
<keyword evidence="13" id="KW-0067">ATP-binding</keyword>
<dbReference type="CDD" id="cd00082">
    <property type="entry name" value="HisKA"/>
    <property type="match status" value="1"/>
</dbReference>
<evidence type="ECO:0000259" key="25">
    <source>
        <dbReference type="PROSITE" id="PS50885"/>
    </source>
</evidence>
<dbReference type="CDD" id="cd06225">
    <property type="entry name" value="HAMP"/>
    <property type="match status" value="1"/>
</dbReference>
<evidence type="ECO:0000256" key="19">
    <source>
        <dbReference type="ARBA" id="ARBA00023026"/>
    </source>
</evidence>
<dbReference type="PANTHER" id="PTHR44936">
    <property type="entry name" value="SENSOR PROTEIN CREC"/>
    <property type="match status" value="1"/>
</dbReference>
<evidence type="ECO:0000256" key="21">
    <source>
        <dbReference type="ARBA" id="ARBA00040454"/>
    </source>
</evidence>
<comment type="cofactor">
    <cofactor evidence="3">
        <name>Mg(2+)</name>
        <dbReference type="ChEBI" id="CHEBI:18420"/>
    </cofactor>
</comment>
<evidence type="ECO:0000256" key="15">
    <source>
        <dbReference type="ARBA" id="ARBA00022912"/>
    </source>
</evidence>
<dbReference type="GO" id="GO:0000155">
    <property type="term" value="F:phosphorelay sensor kinase activity"/>
    <property type="evidence" value="ECO:0007669"/>
    <property type="project" value="InterPro"/>
</dbReference>
<evidence type="ECO:0000256" key="9">
    <source>
        <dbReference type="ARBA" id="ARBA00022692"/>
    </source>
</evidence>
<feature type="domain" description="HAMP" evidence="25">
    <location>
        <begin position="168"/>
        <end position="220"/>
    </location>
</feature>
<evidence type="ECO:0000256" key="1">
    <source>
        <dbReference type="ARBA" id="ARBA00000085"/>
    </source>
</evidence>
<dbReference type="GO" id="GO:0005886">
    <property type="term" value="C:plasma membrane"/>
    <property type="evidence" value="ECO:0007669"/>
    <property type="project" value="UniProtKB-SubCell"/>
</dbReference>
<dbReference type="EC" id="2.7.13.3" evidence="5"/>
<evidence type="ECO:0000256" key="12">
    <source>
        <dbReference type="ARBA" id="ARBA00022801"/>
    </source>
</evidence>
<evidence type="ECO:0000256" key="11">
    <source>
        <dbReference type="ARBA" id="ARBA00022777"/>
    </source>
</evidence>
<dbReference type="InterPro" id="IPR036097">
    <property type="entry name" value="HisK_dim/P_sf"/>
</dbReference>
<evidence type="ECO:0000256" key="5">
    <source>
        <dbReference type="ARBA" id="ARBA00012438"/>
    </source>
</evidence>
<comment type="cofactor">
    <cofactor evidence="2">
        <name>Mn(2+)</name>
        <dbReference type="ChEBI" id="CHEBI:29035"/>
    </cofactor>
</comment>
<keyword evidence="14" id="KW-0460">Magnesium</keyword>